<evidence type="ECO:0000313" key="3">
    <source>
        <dbReference type="Proteomes" id="UP001275084"/>
    </source>
</evidence>
<feature type="transmembrane region" description="Helical" evidence="1">
    <location>
        <begin position="6"/>
        <end position="30"/>
    </location>
</feature>
<proteinExistence type="predicted"/>
<keyword evidence="3" id="KW-1185">Reference proteome</keyword>
<accession>A0AAJ0H8B3</accession>
<dbReference type="Gene3D" id="1.20.1720.10">
    <property type="entry name" value="Multidrug resistance protein D"/>
    <property type="match status" value="1"/>
</dbReference>
<organism evidence="2 3">
    <name type="scientific">Lasiosphaeria hispida</name>
    <dbReference type="NCBI Taxonomy" id="260671"/>
    <lineage>
        <taxon>Eukaryota</taxon>
        <taxon>Fungi</taxon>
        <taxon>Dikarya</taxon>
        <taxon>Ascomycota</taxon>
        <taxon>Pezizomycotina</taxon>
        <taxon>Sordariomycetes</taxon>
        <taxon>Sordariomycetidae</taxon>
        <taxon>Sordariales</taxon>
        <taxon>Lasiosphaeriaceae</taxon>
        <taxon>Lasiosphaeria</taxon>
    </lineage>
</organism>
<feature type="transmembrane region" description="Helical" evidence="1">
    <location>
        <begin position="42"/>
        <end position="72"/>
    </location>
</feature>
<reference evidence="2" key="1">
    <citation type="journal article" date="2023" name="Mol. Phylogenet. Evol.">
        <title>Genome-scale phylogeny and comparative genomics of the fungal order Sordariales.</title>
        <authorList>
            <person name="Hensen N."/>
            <person name="Bonometti L."/>
            <person name="Westerberg I."/>
            <person name="Brannstrom I.O."/>
            <person name="Guillou S."/>
            <person name="Cros-Aarteil S."/>
            <person name="Calhoun S."/>
            <person name="Haridas S."/>
            <person name="Kuo A."/>
            <person name="Mondo S."/>
            <person name="Pangilinan J."/>
            <person name="Riley R."/>
            <person name="LaButti K."/>
            <person name="Andreopoulos B."/>
            <person name="Lipzen A."/>
            <person name="Chen C."/>
            <person name="Yan M."/>
            <person name="Daum C."/>
            <person name="Ng V."/>
            <person name="Clum A."/>
            <person name="Steindorff A."/>
            <person name="Ohm R.A."/>
            <person name="Martin F."/>
            <person name="Silar P."/>
            <person name="Natvig D.O."/>
            <person name="Lalanne C."/>
            <person name="Gautier V."/>
            <person name="Ament-Velasquez S.L."/>
            <person name="Kruys A."/>
            <person name="Hutchinson M.I."/>
            <person name="Powell A.J."/>
            <person name="Barry K."/>
            <person name="Miller A.N."/>
            <person name="Grigoriev I.V."/>
            <person name="Debuchy R."/>
            <person name="Gladieux P."/>
            <person name="Hiltunen Thoren M."/>
            <person name="Johannesson H."/>
        </authorList>
    </citation>
    <scope>NUCLEOTIDE SEQUENCE</scope>
    <source>
        <strain evidence="2">CBS 955.72</strain>
    </source>
</reference>
<dbReference type="EMBL" id="JAUIQD010000007">
    <property type="protein sequence ID" value="KAK3343657.1"/>
    <property type="molecule type" value="Genomic_DNA"/>
</dbReference>
<dbReference type="SUPFAM" id="SSF103473">
    <property type="entry name" value="MFS general substrate transporter"/>
    <property type="match status" value="1"/>
</dbReference>
<gene>
    <name evidence="2" type="ORF">B0T25DRAFT_521766</name>
</gene>
<comment type="caution">
    <text evidence="2">The sequence shown here is derived from an EMBL/GenBank/DDBJ whole genome shotgun (WGS) entry which is preliminary data.</text>
</comment>
<keyword evidence="1" id="KW-1133">Transmembrane helix</keyword>
<dbReference type="AlphaFoldDB" id="A0AAJ0H8B3"/>
<evidence type="ECO:0008006" key="4">
    <source>
        <dbReference type="Google" id="ProtNLM"/>
    </source>
</evidence>
<protein>
    <recommendedName>
        <fullName evidence="4">Major facilitator superfamily (MFS) profile domain-containing protein</fullName>
    </recommendedName>
</protein>
<dbReference type="Proteomes" id="UP001275084">
    <property type="component" value="Unassembled WGS sequence"/>
</dbReference>
<evidence type="ECO:0000256" key="1">
    <source>
        <dbReference type="SAM" id="Phobius"/>
    </source>
</evidence>
<sequence length="193" mass="21320">MAADLGVSVALINLTITAYLVVANVAPAFMGDLADQGGRRPAYLLMFVLVVDFFWVLVIMTGAYLVVVALFLPETQRKVVGSGSIPTRGNHWSLFDCLSRTARQRMSKMAGLTRLMERGKVLDWNVKRFGDYRRGQTVIFKFPIEEARLIGIYSWVVSSAIGAPAYGVTLKYQTASSTPKNLLRNLPSFAEPP</sequence>
<evidence type="ECO:0000313" key="2">
    <source>
        <dbReference type="EMBL" id="KAK3343657.1"/>
    </source>
</evidence>
<keyword evidence="1" id="KW-0812">Transmembrane</keyword>
<dbReference type="InterPro" id="IPR036259">
    <property type="entry name" value="MFS_trans_sf"/>
</dbReference>
<keyword evidence="1" id="KW-0472">Membrane</keyword>
<name>A0AAJ0H8B3_9PEZI</name>
<reference evidence="2" key="2">
    <citation type="submission" date="2023-06" db="EMBL/GenBank/DDBJ databases">
        <authorList>
            <consortium name="Lawrence Berkeley National Laboratory"/>
            <person name="Haridas S."/>
            <person name="Hensen N."/>
            <person name="Bonometti L."/>
            <person name="Westerberg I."/>
            <person name="Brannstrom I.O."/>
            <person name="Guillou S."/>
            <person name="Cros-Aarteil S."/>
            <person name="Calhoun S."/>
            <person name="Kuo A."/>
            <person name="Mondo S."/>
            <person name="Pangilinan J."/>
            <person name="Riley R."/>
            <person name="Labutti K."/>
            <person name="Andreopoulos B."/>
            <person name="Lipzen A."/>
            <person name="Chen C."/>
            <person name="Yanf M."/>
            <person name="Daum C."/>
            <person name="Ng V."/>
            <person name="Clum A."/>
            <person name="Steindorff A."/>
            <person name="Ohm R."/>
            <person name="Martin F."/>
            <person name="Silar P."/>
            <person name="Natvig D."/>
            <person name="Lalanne C."/>
            <person name="Gautier V."/>
            <person name="Ament-Velasquez S.L."/>
            <person name="Kruys A."/>
            <person name="Hutchinson M.I."/>
            <person name="Powell A.J."/>
            <person name="Barry K."/>
            <person name="Miller A.N."/>
            <person name="Grigoriev I.V."/>
            <person name="Debuchy R."/>
            <person name="Gladieux P."/>
            <person name="Thoren M.H."/>
            <person name="Johannesson H."/>
        </authorList>
    </citation>
    <scope>NUCLEOTIDE SEQUENCE</scope>
    <source>
        <strain evidence="2">CBS 955.72</strain>
    </source>
</reference>